<accession>A0A832WAS9</accession>
<gene>
    <name evidence="1" type="ORF">HA338_14085</name>
</gene>
<reference evidence="1" key="1">
    <citation type="journal article" date="2020" name="bioRxiv">
        <title>A rank-normalized archaeal taxonomy based on genome phylogeny resolves widespread incomplete and uneven classifications.</title>
        <authorList>
            <person name="Rinke C."/>
            <person name="Chuvochina M."/>
            <person name="Mussig A.J."/>
            <person name="Chaumeil P.-A."/>
            <person name="Waite D.W."/>
            <person name="Whitman W.B."/>
            <person name="Parks D.H."/>
            <person name="Hugenholtz P."/>
        </authorList>
    </citation>
    <scope>NUCLEOTIDE SEQUENCE</scope>
    <source>
        <strain evidence="1">UBA8876</strain>
    </source>
</reference>
<proteinExistence type="predicted"/>
<evidence type="ECO:0000313" key="2">
    <source>
        <dbReference type="Proteomes" id="UP000600774"/>
    </source>
</evidence>
<dbReference type="OMA" id="KFNYQRV"/>
<evidence type="ECO:0000313" key="1">
    <source>
        <dbReference type="EMBL" id="HIH95091.1"/>
    </source>
</evidence>
<sequence length="369" mass="42320">MLIRKNVSLDEAHLQKLQPLLEKHGGNLSAAIREVIDLASPDPESLRTPEEMAGDLKNRKSSEVREQLIQNGECVMISQQILKWLVKNSSGRLMEEDIVHELLNPYLLTTVPELKEFLNSASKTAGWKIEVSCSFRGEVVPESFTMDFVGGDRDFRELLVEIVCIFLSRWMDLDVEALHRKSNSVTVYLIHFVRHESQSISPGVRKHFGAKDLLYREIERKPDFWVTLAELYTKFNYQRVNLDKSLFEALVAGKLPDITKYFELKADRSLREIPLSELLPLFKYLVVAPQLVNDVEICTEKGKEQIKIRHDYSEESVVLTLIQLFSNVFNAGWHSFTVNYVSELIIFDFSLPDTSERDAVKVSSGLDLE</sequence>
<comment type="caution">
    <text evidence="1">The sequence shown here is derived from an EMBL/GenBank/DDBJ whole genome shotgun (WGS) entry which is preliminary data.</text>
</comment>
<dbReference type="Proteomes" id="UP000600774">
    <property type="component" value="Unassembled WGS sequence"/>
</dbReference>
<dbReference type="EMBL" id="DUJU01000157">
    <property type="protein sequence ID" value="HIH95091.1"/>
    <property type="molecule type" value="Genomic_DNA"/>
</dbReference>
<dbReference type="AlphaFoldDB" id="A0A832WAS9"/>
<protein>
    <submittedName>
        <fullName evidence="1">Uncharacterized protein</fullName>
    </submittedName>
</protein>
<organism evidence="1 2">
    <name type="scientific">Methanosarcina acetivorans</name>
    <dbReference type="NCBI Taxonomy" id="2214"/>
    <lineage>
        <taxon>Archaea</taxon>
        <taxon>Methanobacteriati</taxon>
        <taxon>Methanobacteriota</taxon>
        <taxon>Stenosarchaea group</taxon>
        <taxon>Methanomicrobia</taxon>
        <taxon>Methanosarcinales</taxon>
        <taxon>Methanosarcinaceae</taxon>
        <taxon>Methanosarcina</taxon>
    </lineage>
</organism>
<name>A0A832WAS9_9EURY</name>